<organism evidence="2 3">
    <name type="scientific">Salix purpurea</name>
    <name type="common">Purple osier willow</name>
    <dbReference type="NCBI Taxonomy" id="77065"/>
    <lineage>
        <taxon>Eukaryota</taxon>
        <taxon>Viridiplantae</taxon>
        <taxon>Streptophyta</taxon>
        <taxon>Embryophyta</taxon>
        <taxon>Tracheophyta</taxon>
        <taxon>Spermatophyta</taxon>
        <taxon>Magnoliopsida</taxon>
        <taxon>eudicotyledons</taxon>
        <taxon>Gunneridae</taxon>
        <taxon>Pentapetalae</taxon>
        <taxon>rosids</taxon>
        <taxon>fabids</taxon>
        <taxon>Malpighiales</taxon>
        <taxon>Salicaceae</taxon>
        <taxon>Saliceae</taxon>
        <taxon>Salix</taxon>
    </lineage>
</organism>
<feature type="compositionally biased region" description="Polar residues" evidence="1">
    <location>
        <begin position="148"/>
        <end position="157"/>
    </location>
</feature>
<evidence type="ECO:0000313" key="3">
    <source>
        <dbReference type="Proteomes" id="UP001151532"/>
    </source>
</evidence>
<proteinExistence type="predicted"/>
<reference evidence="2" key="1">
    <citation type="submission" date="2022-11" db="EMBL/GenBank/DDBJ databases">
        <authorList>
            <person name="Hyden B.L."/>
            <person name="Feng K."/>
            <person name="Yates T."/>
            <person name="Jawdy S."/>
            <person name="Smart L.B."/>
            <person name="Muchero W."/>
        </authorList>
    </citation>
    <scope>NUCLEOTIDE SEQUENCE</scope>
    <source>
        <tissue evidence="2">Shoot tip</tissue>
    </source>
</reference>
<feature type="compositionally biased region" description="Polar residues" evidence="1">
    <location>
        <begin position="1"/>
        <end position="10"/>
    </location>
</feature>
<gene>
    <name evidence="2" type="ORF">OIU79_008158</name>
</gene>
<dbReference type="EMBL" id="JAPFFK010000015">
    <property type="protein sequence ID" value="KAJ6711877.1"/>
    <property type="molecule type" value="Genomic_DNA"/>
</dbReference>
<keyword evidence="3" id="KW-1185">Reference proteome</keyword>
<comment type="caution">
    <text evidence="2">The sequence shown here is derived from an EMBL/GenBank/DDBJ whole genome shotgun (WGS) entry which is preliminary data.</text>
</comment>
<evidence type="ECO:0000313" key="2">
    <source>
        <dbReference type="EMBL" id="KAJ6711877.1"/>
    </source>
</evidence>
<sequence>MNILGGSQSGIAGMSGARQMHPGSAGFSMLGQPLNRANMNVMQRSPMGPMGPPKMMAGMSHYMNQQQQQLQQLQQQQQQQQQQQLQQLQPQQHQQLLMQQQQQQETSSLQAVVAPSQVGSPSTIGNSTTEPTNPAAAQPTADEPTAEFRSNTCHQFW</sequence>
<feature type="compositionally biased region" description="Polar residues" evidence="1">
    <location>
        <begin position="117"/>
        <end position="132"/>
    </location>
</feature>
<reference evidence="2" key="2">
    <citation type="journal article" date="2023" name="Int. J. Mol. Sci.">
        <title>De Novo Assembly and Annotation of 11 Diverse Shrub Willow (Salix) Genomes Reveals Novel Gene Organization in Sex-Linked Regions.</title>
        <authorList>
            <person name="Hyden B."/>
            <person name="Feng K."/>
            <person name="Yates T.B."/>
            <person name="Jawdy S."/>
            <person name="Cereghino C."/>
            <person name="Smart L.B."/>
            <person name="Muchero W."/>
        </authorList>
    </citation>
    <scope>NUCLEOTIDE SEQUENCE</scope>
    <source>
        <tissue evidence="2">Shoot tip</tissue>
    </source>
</reference>
<accession>A0A9Q0THR9</accession>
<feature type="region of interest" description="Disordered" evidence="1">
    <location>
        <begin position="1"/>
        <end position="157"/>
    </location>
</feature>
<dbReference type="AlphaFoldDB" id="A0A9Q0THR9"/>
<name>A0A9Q0THR9_SALPP</name>
<feature type="compositionally biased region" description="Low complexity" evidence="1">
    <location>
        <begin position="53"/>
        <end position="104"/>
    </location>
</feature>
<protein>
    <submittedName>
        <fullName evidence="2">Uncharacterized protein</fullName>
    </submittedName>
</protein>
<evidence type="ECO:0000256" key="1">
    <source>
        <dbReference type="SAM" id="MobiDB-lite"/>
    </source>
</evidence>
<dbReference type="Proteomes" id="UP001151532">
    <property type="component" value="Chromosome 1"/>
</dbReference>